<organism evidence="4 5">
    <name type="scientific">Pedobacter ginsengisoli</name>
    <dbReference type="NCBI Taxonomy" id="363852"/>
    <lineage>
        <taxon>Bacteria</taxon>
        <taxon>Pseudomonadati</taxon>
        <taxon>Bacteroidota</taxon>
        <taxon>Sphingobacteriia</taxon>
        <taxon>Sphingobacteriales</taxon>
        <taxon>Sphingobacteriaceae</taxon>
        <taxon>Pedobacter</taxon>
    </lineage>
</organism>
<feature type="domain" description="Glycosyltransferase subfamily 4-like N-terminal" evidence="3">
    <location>
        <begin position="16"/>
        <end position="173"/>
    </location>
</feature>
<sequence length="380" mass="42461">MKIAFDAKRAYHNNTGLGNYSRTLIKDLAGFYPDNEYFLFNPKPSKEYSLAGNNIHQVLPQGFFARKFSSLWRSKWVVSDLLDLGIELYHGLSHEIPVSINKTGIKTVVTIHDLIFEHFPEQHNPLDVKVYRKKFTYACQHADRIVAISEQTKRDIIDFYQTDPDKIDVCYQSCDSSFNPSISEDQKRSIAARFSLPEKFFLSIGSIIERKNLLNICKAVQMLESNNDVNLIVIGKGSGKYKSEVDSFIEKNNLTGKITFLADVDSADLPAIYSLSEALIYPSYFEGFGIPVLEALSVGTPVITSSVSCLPEAGGNAASYVNPDSYSEIADAMIKILKGGADVQDMIKKGFVHAEKFSNRNCAAQIMKTYQAVMKKPGQN</sequence>
<dbReference type="CDD" id="cd03809">
    <property type="entry name" value="GT4_MtfB-like"/>
    <property type="match status" value="1"/>
</dbReference>
<protein>
    <submittedName>
        <fullName evidence="4">Group 1 glycosyl transferase</fullName>
    </submittedName>
</protein>
<dbReference type="GO" id="GO:0016757">
    <property type="term" value="F:glycosyltransferase activity"/>
    <property type="evidence" value="ECO:0007669"/>
    <property type="project" value="InterPro"/>
</dbReference>
<dbReference type="OrthoDB" id="9801609at2"/>
<dbReference type="InterPro" id="IPR001296">
    <property type="entry name" value="Glyco_trans_1"/>
</dbReference>
<dbReference type="RefSeq" id="WP_099440864.1">
    <property type="nucleotide sequence ID" value="NZ_CP024091.1"/>
</dbReference>
<dbReference type="InterPro" id="IPR028098">
    <property type="entry name" value="Glyco_trans_4-like_N"/>
</dbReference>
<dbReference type="Gene3D" id="3.40.50.2000">
    <property type="entry name" value="Glycogen Phosphorylase B"/>
    <property type="match status" value="2"/>
</dbReference>
<dbReference type="AlphaFoldDB" id="A0A2D1UBI7"/>
<dbReference type="Pfam" id="PF00534">
    <property type="entry name" value="Glycos_transf_1"/>
    <property type="match status" value="1"/>
</dbReference>
<dbReference type="EMBL" id="CP024091">
    <property type="protein sequence ID" value="ATP58992.1"/>
    <property type="molecule type" value="Genomic_DNA"/>
</dbReference>
<feature type="domain" description="Glycosyl transferase family 1" evidence="2">
    <location>
        <begin position="196"/>
        <end position="350"/>
    </location>
</feature>
<dbReference type="SUPFAM" id="SSF53756">
    <property type="entry name" value="UDP-Glycosyltransferase/glycogen phosphorylase"/>
    <property type="match status" value="1"/>
</dbReference>
<evidence type="ECO:0000259" key="3">
    <source>
        <dbReference type="Pfam" id="PF13439"/>
    </source>
</evidence>
<gene>
    <name evidence="4" type="ORF">CPT03_22240</name>
</gene>
<keyword evidence="1 4" id="KW-0808">Transferase</keyword>
<proteinExistence type="predicted"/>
<keyword evidence="5" id="KW-1185">Reference proteome</keyword>
<accession>A0A2D1UBI7</accession>
<dbReference type="Pfam" id="PF13439">
    <property type="entry name" value="Glyco_transf_4"/>
    <property type="match status" value="1"/>
</dbReference>
<dbReference type="PANTHER" id="PTHR46401">
    <property type="entry name" value="GLYCOSYLTRANSFERASE WBBK-RELATED"/>
    <property type="match status" value="1"/>
</dbReference>
<dbReference type="KEGG" id="pgs:CPT03_22240"/>
<evidence type="ECO:0000256" key="1">
    <source>
        <dbReference type="ARBA" id="ARBA00022679"/>
    </source>
</evidence>
<evidence type="ECO:0000313" key="5">
    <source>
        <dbReference type="Proteomes" id="UP000223749"/>
    </source>
</evidence>
<evidence type="ECO:0000259" key="2">
    <source>
        <dbReference type="Pfam" id="PF00534"/>
    </source>
</evidence>
<dbReference type="PANTHER" id="PTHR46401:SF2">
    <property type="entry name" value="GLYCOSYLTRANSFERASE WBBK-RELATED"/>
    <property type="match status" value="1"/>
</dbReference>
<dbReference type="Proteomes" id="UP000223749">
    <property type="component" value="Chromosome"/>
</dbReference>
<evidence type="ECO:0000313" key="4">
    <source>
        <dbReference type="EMBL" id="ATP58992.1"/>
    </source>
</evidence>
<name>A0A2D1UBI7_9SPHI</name>
<reference evidence="4 5" key="1">
    <citation type="submission" date="2017-10" db="EMBL/GenBank/DDBJ databases">
        <title>Whole genome of Pedobacter ginsengisoli T01R-27 isolated from tomato rhizosphere.</title>
        <authorList>
            <person name="Weon H.-Y."/>
            <person name="Lee S.A."/>
            <person name="Sang M.K."/>
            <person name="Song J."/>
        </authorList>
    </citation>
    <scope>NUCLEOTIDE SEQUENCE [LARGE SCALE GENOMIC DNA]</scope>
    <source>
        <strain evidence="4 5">T01R-27</strain>
    </source>
</reference>